<organism evidence="1">
    <name type="scientific">Xenopus laevis</name>
    <name type="common">African clawed frog</name>
    <dbReference type="NCBI Taxonomy" id="8355"/>
    <lineage>
        <taxon>Eukaryota</taxon>
        <taxon>Metazoa</taxon>
        <taxon>Chordata</taxon>
        <taxon>Craniata</taxon>
        <taxon>Vertebrata</taxon>
        <taxon>Euteleostomi</taxon>
        <taxon>Amphibia</taxon>
        <taxon>Batrachia</taxon>
        <taxon>Anura</taxon>
        <taxon>Pipoidea</taxon>
        <taxon>Pipidae</taxon>
        <taxon>Xenopodinae</taxon>
        <taxon>Xenopus</taxon>
        <taxon>Xenopus</taxon>
    </lineage>
</organism>
<name>A0A974BNL1_XENLA</name>
<evidence type="ECO:0000313" key="1">
    <source>
        <dbReference type="EMBL" id="OCT55212.1"/>
    </source>
</evidence>
<accession>A0A974BNL1</accession>
<protein>
    <submittedName>
        <fullName evidence="1">Uncharacterized protein</fullName>
    </submittedName>
</protein>
<dbReference type="EMBL" id="KV519625">
    <property type="protein sequence ID" value="OCT55212.1"/>
    <property type="molecule type" value="Genomic_DNA"/>
</dbReference>
<gene>
    <name evidence="1" type="ORF">XELAEV_18003829mg</name>
</gene>
<sequence length="89" mass="10617">MIFREFDIYIDDYIQVCRERYCHGVLGSPNFFISNLVKKKKKNILGNRNMLWCEGPPIFLLGCWDPQKKCISNLLKKTKYFGRQKHVMV</sequence>
<dbReference type="AlphaFoldDB" id="A0A974BNL1"/>
<proteinExistence type="predicted"/>
<reference evidence="1" key="1">
    <citation type="submission" date="2016-05" db="EMBL/GenBank/DDBJ databases">
        <title>WGS assembly of Xenopus laevis.</title>
        <authorList>
            <person name="Session A."/>
            <person name="Uno Y."/>
            <person name="Kwon T."/>
            <person name="Chapman J."/>
            <person name="Toyoda A."/>
            <person name="Takahashi S."/>
            <person name="Fukui A."/>
            <person name="Hikosaka A."/>
            <person name="Putnam N."/>
            <person name="Stites J."/>
            <person name="Van Heeringen S."/>
            <person name="Quigley I."/>
            <person name="Heinz S."/>
            <person name="Hellsten U."/>
            <person name="Lyons J."/>
            <person name="Suzuki A."/>
            <person name="Kondo M."/>
            <person name="Ogino H."/>
            <person name="Ochi H."/>
            <person name="Bogdanovic O."/>
            <person name="Lister R."/>
            <person name="Georgiou G."/>
            <person name="Paranjpe S."/>
            <person name="Van Kruijsbergen I."/>
            <person name="Mozaffari S."/>
            <person name="Shu S."/>
            <person name="Schmutz J."/>
            <person name="Jenkins J."/>
            <person name="Grimwood J."/>
            <person name="Carlson J."/>
            <person name="Mitros T."/>
            <person name="Simakov O."/>
            <person name="Heald R."/>
            <person name="Miller K."/>
            <person name="Haudenschild C."/>
            <person name="Kuroki Y."/>
            <person name="Tanaka T."/>
            <person name="Michiue T."/>
            <person name="Watanabe M."/>
            <person name="Kinoshita T."/>
            <person name="Ohta Y."/>
            <person name="Mawaribuchi S."/>
            <person name="Suzuki Y."/>
            <person name="Haramoto Y."/>
            <person name="Yamamoto T."/>
            <person name="Takagi C."/>
            <person name="Kitzman J."/>
            <person name="Shendure J."/>
            <person name="Nakayama T."/>
            <person name="Izutsu Y."/>
            <person name="Robert J."/>
            <person name="Dichmann D."/>
            <person name="Flajnik M."/>
            <person name="Houston D."/>
            <person name="Marcotte E."/>
            <person name="Wallingford J."/>
            <person name="Ito Y."/>
            <person name="Asashima M."/>
            <person name="Ueno N."/>
            <person name="Matsuda Y."/>
            <person name="Jan Veenstra G."/>
            <person name="Fujiyama A."/>
            <person name="Harland R."/>
            <person name="Taira M."/>
            <person name="Rokhsar D.S."/>
        </authorList>
    </citation>
    <scope>NUCLEOTIDE SEQUENCE</scope>
    <source>
        <strain evidence="1">J</strain>
        <tissue evidence="1">Blood</tissue>
    </source>
</reference>
<dbReference type="Proteomes" id="UP000694892">
    <property type="component" value="Unassembled WGS sequence"/>
</dbReference>